<keyword evidence="2" id="KW-1185">Reference proteome</keyword>
<reference evidence="1" key="1">
    <citation type="submission" date="2021-02" db="EMBL/GenBank/DDBJ databases">
        <authorList>
            <consortium name="DOE Joint Genome Institute"/>
            <person name="Ahrendt S."/>
            <person name="Looney B.P."/>
            <person name="Miyauchi S."/>
            <person name="Morin E."/>
            <person name="Drula E."/>
            <person name="Courty P.E."/>
            <person name="Chicoki N."/>
            <person name="Fauchery L."/>
            <person name="Kohler A."/>
            <person name="Kuo A."/>
            <person name="Labutti K."/>
            <person name="Pangilinan J."/>
            <person name="Lipzen A."/>
            <person name="Riley R."/>
            <person name="Andreopoulos W."/>
            <person name="He G."/>
            <person name="Johnson J."/>
            <person name="Barry K.W."/>
            <person name="Grigoriev I.V."/>
            <person name="Nagy L."/>
            <person name="Hibbett D."/>
            <person name="Henrissat B."/>
            <person name="Matheny P.B."/>
            <person name="Labbe J."/>
            <person name="Martin F."/>
        </authorList>
    </citation>
    <scope>NUCLEOTIDE SEQUENCE</scope>
    <source>
        <strain evidence="1">EC-137</strain>
    </source>
</reference>
<evidence type="ECO:0000313" key="2">
    <source>
        <dbReference type="Proteomes" id="UP000814128"/>
    </source>
</evidence>
<reference evidence="1" key="2">
    <citation type="journal article" date="2022" name="New Phytol.">
        <title>Evolutionary transition to the ectomycorrhizal habit in the genomes of a hyperdiverse lineage of mushroom-forming fungi.</title>
        <authorList>
            <person name="Looney B."/>
            <person name="Miyauchi S."/>
            <person name="Morin E."/>
            <person name="Drula E."/>
            <person name="Courty P.E."/>
            <person name="Kohler A."/>
            <person name="Kuo A."/>
            <person name="LaButti K."/>
            <person name="Pangilinan J."/>
            <person name="Lipzen A."/>
            <person name="Riley R."/>
            <person name="Andreopoulos W."/>
            <person name="He G."/>
            <person name="Johnson J."/>
            <person name="Nolan M."/>
            <person name="Tritt A."/>
            <person name="Barry K.W."/>
            <person name="Grigoriev I.V."/>
            <person name="Nagy L.G."/>
            <person name="Hibbett D."/>
            <person name="Henrissat B."/>
            <person name="Matheny P.B."/>
            <person name="Labbe J."/>
            <person name="Martin F.M."/>
        </authorList>
    </citation>
    <scope>NUCLEOTIDE SEQUENCE</scope>
    <source>
        <strain evidence="1">EC-137</strain>
    </source>
</reference>
<organism evidence="1 2">
    <name type="scientific">Vararia minispora EC-137</name>
    <dbReference type="NCBI Taxonomy" id="1314806"/>
    <lineage>
        <taxon>Eukaryota</taxon>
        <taxon>Fungi</taxon>
        <taxon>Dikarya</taxon>
        <taxon>Basidiomycota</taxon>
        <taxon>Agaricomycotina</taxon>
        <taxon>Agaricomycetes</taxon>
        <taxon>Russulales</taxon>
        <taxon>Lachnocladiaceae</taxon>
        <taxon>Vararia</taxon>
    </lineage>
</organism>
<proteinExistence type="predicted"/>
<dbReference type="Proteomes" id="UP000814128">
    <property type="component" value="Unassembled WGS sequence"/>
</dbReference>
<comment type="caution">
    <text evidence="1">The sequence shown here is derived from an EMBL/GenBank/DDBJ whole genome shotgun (WGS) entry which is preliminary data.</text>
</comment>
<protein>
    <submittedName>
        <fullName evidence="1">Uncharacterized protein</fullName>
    </submittedName>
</protein>
<accession>A0ACB8QLU5</accession>
<gene>
    <name evidence="1" type="ORF">K488DRAFT_85659</name>
</gene>
<sequence length="177" mass="18456">AFDIPSSALPLSTAPTSSSAPTHTHPHPPRSPLPTPPPAIARTDFSYFSLPLPRAGPEDARGVPDEEDATPAPSGGTTPPSSSAPSTPGNTPPLAPPALPALRRIRALPSPALLPPSPFVLEQPPLRSKAGVDAGADGDGDDEDEGEEEGGEWETEMELVELESGEMTVRSVRVRRR</sequence>
<name>A0ACB8QLU5_9AGAM</name>
<feature type="non-terminal residue" evidence="1">
    <location>
        <position position="1"/>
    </location>
</feature>
<evidence type="ECO:0000313" key="1">
    <source>
        <dbReference type="EMBL" id="KAI0032685.1"/>
    </source>
</evidence>
<dbReference type="EMBL" id="MU273539">
    <property type="protein sequence ID" value="KAI0032685.1"/>
    <property type="molecule type" value="Genomic_DNA"/>
</dbReference>